<dbReference type="OrthoDB" id="39175at2759"/>
<dbReference type="AlphaFoldDB" id="A0A9N9HMU7"/>
<dbReference type="GO" id="GO:0003677">
    <property type="term" value="F:DNA binding"/>
    <property type="evidence" value="ECO:0007669"/>
    <property type="project" value="UniProtKB-KW"/>
</dbReference>
<protein>
    <submittedName>
        <fullName evidence="9">10358_t:CDS:1</fullName>
    </submittedName>
</protein>
<gene>
    <name evidence="9" type="ORF">RFULGI_LOCUS10244</name>
</gene>
<dbReference type="InterPro" id="IPR051615">
    <property type="entry name" value="Transcr_Regulatory_Elem"/>
</dbReference>
<keyword evidence="5" id="KW-0804">Transcription</keyword>
<dbReference type="EMBL" id="CAJVPZ010019870">
    <property type="protein sequence ID" value="CAG8696898.1"/>
    <property type="molecule type" value="Genomic_DNA"/>
</dbReference>
<comment type="caution">
    <text evidence="9">The sequence shown here is derived from an EMBL/GenBank/DDBJ whole genome shotgun (WGS) entry which is preliminary data.</text>
</comment>
<organism evidence="9 10">
    <name type="scientific">Racocetra fulgida</name>
    <dbReference type="NCBI Taxonomy" id="60492"/>
    <lineage>
        <taxon>Eukaryota</taxon>
        <taxon>Fungi</taxon>
        <taxon>Fungi incertae sedis</taxon>
        <taxon>Mucoromycota</taxon>
        <taxon>Glomeromycotina</taxon>
        <taxon>Glomeromycetes</taxon>
        <taxon>Diversisporales</taxon>
        <taxon>Gigasporaceae</taxon>
        <taxon>Racocetra</taxon>
    </lineage>
</organism>
<dbReference type="PANTHER" id="PTHR31313:SF81">
    <property type="entry name" value="TY1 ENHANCER ACTIVATOR"/>
    <property type="match status" value="1"/>
</dbReference>
<feature type="non-terminal residue" evidence="9">
    <location>
        <position position="160"/>
    </location>
</feature>
<feature type="non-terminal residue" evidence="9">
    <location>
        <position position="1"/>
    </location>
</feature>
<keyword evidence="1" id="KW-0479">Metal-binding</keyword>
<dbReference type="GO" id="GO:0008270">
    <property type="term" value="F:zinc ion binding"/>
    <property type="evidence" value="ECO:0007669"/>
    <property type="project" value="InterPro"/>
</dbReference>
<evidence type="ECO:0000256" key="6">
    <source>
        <dbReference type="ARBA" id="ARBA00023242"/>
    </source>
</evidence>
<feature type="region of interest" description="Disordered" evidence="7">
    <location>
        <begin position="57"/>
        <end position="94"/>
    </location>
</feature>
<keyword evidence="4" id="KW-0238">DNA-binding</keyword>
<evidence type="ECO:0000256" key="3">
    <source>
        <dbReference type="ARBA" id="ARBA00023015"/>
    </source>
</evidence>
<dbReference type="InterPro" id="IPR007219">
    <property type="entry name" value="XnlR_reg_dom"/>
</dbReference>
<evidence type="ECO:0000256" key="5">
    <source>
        <dbReference type="ARBA" id="ARBA00023163"/>
    </source>
</evidence>
<dbReference type="PANTHER" id="PTHR31313">
    <property type="entry name" value="TY1 ENHANCER ACTIVATOR"/>
    <property type="match status" value="1"/>
</dbReference>
<feature type="domain" description="Xylanolytic transcriptional activator regulatory" evidence="8">
    <location>
        <begin position="80"/>
        <end position="158"/>
    </location>
</feature>
<evidence type="ECO:0000256" key="2">
    <source>
        <dbReference type="ARBA" id="ARBA00022833"/>
    </source>
</evidence>
<evidence type="ECO:0000256" key="4">
    <source>
        <dbReference type="ARBA" id="ARBA00023125"/>
    </source>
</evidence>
<evidence type="ECO:0000313" key="10">
    <source>
        <dbReference type="Proteomes" id="UP000789396"/>
    </source>
</evidence>
<proteinExistence type="predicted"/>
<evidence type="ECO:0000259" key="8">
    <source>
        <dbReference type="Pfam" id="PF04082"/>
    </source>
</evidence>
<keyword evidence="10" id="KW-1185">Reference proteome</keyword>
<reference evidence="9" key="1">
    <citation type="submission" date="2021-06" db="EMBL/GenBank/DDBJ databases">
        <authorList>
            <person name="Kallberg Y."/>
            <person name="Tangrot J."/>
            <person name="Rosling A."/>
        </authorList>
    </citation>
    <scope>NUCLEOTIDE SEQUENCE</scope>
    <source>
        <strain evidence="9">IN212</strain>
    </source>
</reference>
<dbReference type="Pfam" id="PF04082">
    <property type="entry name" value="Fungal_trans"/>
    <property type="match status" value="1"/>
</dbReference>
<dbReference type="Proteomes" id="UP000789396">
    <property type="component" value="Unassembled WGS sequence"/>
</dbReference>
<keyword evidence="6" id="KW-0539">Nucleus</keyword>
<evidence type="ECO:0000313" key="9">
    <source>
        <dbReference type="EMBL" id="CAG8696898.1"/>
    </source>
</evidence>
<keyword evidence="2" id="KW-0862">Zinc</keyword>
<evidence type="ECO:0000256" key="7">
    <source>
        <dbReference type="SAM" id="MobiDB-lite"/>
    </source>
</evidence>
<name>A0A9N9HMU7_9GLOM</name>
<accession>A0A9N9HMU7</accession>
<sequence>PPKGYIEALETRLQRMESVLGNLVQSGNLPESVINSNLEWININENSFKNNIVNNLQKPHDSPTSNDEDLYLMNSQNGQDSDTDERLSSDDDQSCDLSDTKELLKDEFDSATLTNIQALVLLAGNLQSAKNSSSWLYAGIAIRLAQDMGLHRDSSKWNLD</sequence>
<dbReference type="CDD" id="cd12148">
    <property type="entry name" value="fungal_TF_MHR"/>
    <property type="match status" value="1"/>
</dbReference>
<evidence type="ECO:0000256" key="1">
    <source>
        <dbReference type="ARBA" id="ARBA00022723"/>
    </source>
</evidence>
<dbReference type="GO" id="GO:0006351">
    <property type="term" value="P:DNA-templated transcription"/>
    <property type="evidence" value="ECO:0007669"/>
    <property type="project" value="InterPro"/>
</dbReference>
<keyword evidence="3" id="KW-0805">Transcription regulation</keyword>